<evidence type="ECO:0000313" key="2">
    <source>
        <dbReference type="Proteomes" id="UP000283003"/>
    </source>
</evidence>
<dbReference type="AlphaFoldDB" id="A0A437H0H8"/>
<keyword evidence="2" id="KW-1185">Reference proteome</keyword>
<comment type="caution">
    <text evidence="1">The sequence shown here is derived from an EMBL/GenBank/DDBJ whole genome shotgun (WGS) entry which is preliminary data.</text>
</comment>
<evidence type="ECO:0000313" key="1">
    <source>
        <dbReference type="EMBL" id="RVQ69076.1"/>
    </source>
</evidence>
<accession>A0A437H0H8</accession>
<reference evidence="1 2" key="1">
    <citation type="submission" date="2018-12" db="EMBL/GenBank/DDBJ databases">
        <title>Croceicoccus ponticola sp. nov., a lipolytic bacterium isolated from seawater.</title>
        <authorList>
            <person name="Yoon J.-H."/>
        </authorList>
    </citation>
    <scope>NUCLEOTIDE SEQUENCE [LARGE SCALE GENOMIC DNA]</scope>
    <source>
        <strain evidence="1 2">GM-16</strain>
    </source>
</reference>
<dbReference type="EMBL" id="RXOL01000001">
    <property type="protein sequence ID" value="RVQ69076.1"/>
    <property type="molecule type" value="Genomic_DNA"/>
</dbReference>
<organism evidence="1 2">
    <name type="scientific">Croceicoccus ponticola</name>
    <dbReference type="NCBI Taxonomy" id="2217664"/>
    <lineage>
        <taxon>Bacteria</taxon>
        <taxon>Pseudomonadati</taxon>
        <taxon>Pseudomonadota</taxon>
        <taxon>Alphaproteobacteria</taxon>
        <taxon>Sphingomonadales</taxon>
        <taxon>Erythrobacteraceae</taxon>
        <taxon>Croceicoccus</taxon>
    </lineage>
</organism>
<sequence length="164" mass="17953">MIVFDLSCRNNGHRFEGWFRSSSDFERQQDNGLLLCPECGSANIEKAVMAPAVGRKGNQVPDMRVETAEKSQADAPVPVAQVATVTPEMRMAVETLVRMQKAALEKSRWVGGGFADEARAMHYGEREAEAIHGQATTDEIEDLIDEGVDITPLPFPVAPPDIVN</sequence>
<protein>
    <submittedName>
        <fullName evidence="1">DUF1178 family protein</fullName>
    </submittedName>
</protein>
<dbReference type="OrthoDB" id="9799894at2"/>
<dbReference type="RefSeq" id="WP_127611263.1">
    <property type="nucleotide sequence ID" value="NZ_RXOL01000001.1"/>
</dbReference>
<dbReference type="Proteomes" id="UP000283003">
    <property type="component" value="Unassembled WGS sequence"/>
</dbReference>
<gene>
    <name evidence="1" type="ORF">EKN06_02375</name>
</gene>
<dbReference type="Pfam" id="PF06676">
    <property type="entry name" value="DUF1178"/>
    <property type="match status" value="1"/>
</dbReference>
<proteinExistence type="predicted"/>
<dbReference type="InterPro" id="IPR009562">
    <property type="entry name" value="DUF1178"/>
</dbReference>
<name>A0A437H0H8_9SPHN</name>
<dbReference type="PIRSF" id="PIRSF032131">
    <property type="entry name" value="UCP032131"/>
    <property type="match status" value="1"/>
</dbReference>